<name>A0A7S4QWE1_9STRA</name>
<dbReference type="InterPro" id="IPR037185">
    <property type="entry name" value="EmrE-like"/>
</dbReference>
<reference evidence="8" key="1">
    <citation type="submission" date="2021-01" db="EMBL/GenBank/DDBJ databases">
        <authorList>
            <person name="Corre E."/>
            <person name="Pelletier E."/>
            <person name="Niang G."/>
            <person name="Scheremetjew M."/>
            <person name="Finn R."/>
            <person name="Kale V."/>
            <person name="Holt S."/>
            <person name="Cochrane G."/>
            <person name="Meng A."/>
            <person name="Brown T."/>
            <person name="Cohen L."/>
        </authorList>
    </citation>
    <scope>NUCLEOTIDE SEQUENCE</scope>
    <source>
        <strain evidence="8">GSO104</strain>
    </source>
</reference>
<keyword evidence="3" id="KW-1003">Cell membrane</keyword>
<evidence type="ECO:0000256" key="4">
    <source>
        <dbReference type="ARBA" id="ARBA00022692"/>
    </source>
</evidence>
<evidence type="ECO:0000256" key="2">
    <source>
        <dbReference type="ARBA" id="ARBA00022448"/>
    </source>
</evidence>
<keyword evidence="4 7" id="KW-0812">Transmembrane</keyword>
<dbReference type="GO" id="GO:0005886">
    <property type="term" value="C:plasma membrane"/>
    <property type="evidence" value="ECO:0007669"/>
    <property type="project" value="UniProtKB-SubCell"/>
</dbReference>
<evidence type="ECO:0008006" key="9">
    <source>
        <dbReference type="Google" id="ProtNLM"/>
    </source>
</evidence>
<dbReference type="Pfam" id="PF00893">
    <property type="entry name" value="Multi_Drug_Res"/>
    <property type="match status" value="1"/>
</dbReference>
<feature type="transmembrane region" description="Helical" evidence="7">
    <location>
        <begin position="51"/>
        <end position="72"/>
    </location>
</feature>
<dbReference type="SUPFAM" id="SSF103481">
    <property type="entry name" value="Multidrug resistance efflux transporter EmrE"/>
    <property type="match status" value="1"/>
</dbReference>
<dbReference type="PANTHER" id="PTHR30561:SF1">
    <property type="entry name" value="MULTIDRUG TRANSPORTER EMRE"/>
    <property type="match status" value="1"/>
</dbReference>
<organism evidence="8">
    <name type="scientific">Ditylum brightwellii</name>
    <dbReference type="NCBI Taxonomy" id="49249"/>
    <lineage>
        <taxon>Eukaryota</taxon>
        <taxon>Sar</taxon>
        <taxon>Stramenopiles</taxon>
        <taxon>Ochrophyta</taxon>
        <taxon>Bacillariophyta</taxon>
        <taxon>Mediophyceae</taxon>
        <taxon>Lithodesmiophycidae</taxon>
        <taxon>Lithodesmiales</taxon>
        <taxon>Lithodesmiaceae</taxon>
        <taxon>Ditylum</taxon>
    </lineage>
</organism>
<comment type="subcellular location">
    <subcellularLocation>
        <location evidence="1">Cell membrane</location>
        <topology evidence="1">Multi-pass membrane protein</topology>
    </subcellularLocation>
</comment>
<dbReference type="EMBL" id="HBNS01011186">
    <property type="protein sequence ID" value="CAE4596054.1"/>
    <property type="molecule type" value="Transcribed_RNA"/>
</dbReference>
<evidence type="ECO:0000256" key="1">
    <source>
        <dbReference type="ARBA" id="ARBA00004651"/>
    </source>
</evidence>
<feature type="transmembrane region" description="Helical" evidence="7">
    <location>
        <begin position="79"/>
        <end position="99"/>
    </location>
</feature>
<protein>
    <recommendedName>
        <fullName evidence="9">EamA domain-containing protein</fullName>
    </recommendedName>
</protein>
<feature type="transmembrane region" description="Helical" evidence="7">
    <location>
        <begin position="21"/>
        <end position="39"/>
    </location>
</feature>
<dbReference type="GO" id="GO:0022857">
    <property type="term" value="F:transmembrane transporter activity"/>
    <property type="evidence" value="ECO:0007669"/>
    <property type="project" value="InterPro"/>
</dbReference>
<accession>A0A7S4QWE1</accession>
<keyword evidence="5 7" id="KW-1133">Transmembrane helix</keyword>
<evidence type="ECO:0000313" key="8">
    <source>
        <dbReference type="EMBL" id="CAE4596054.1"/>
    </source>
</evidence>
<keyword evidence="6 7" id="KW-0472">Membrane</keyword>
<dbReference type="PANTHER" id="PTHR30561">
    <property type="entry name" value="SMR FAMILY PROTON-DEPENDENT DRUG EFFLUX TRANSPORTER SUGE"/>
    <property type="match status" value="1"/>
</dbReference>
<dbReference type="Gene3D" id="1.10.3730.20">
    <property type="match status" value="1"/>
</dbReference>
<evidence type="ECO:0000256" key="6">
    <source>
        <dbReference type="ARBA" id="ARBA00023136"/>
    </source>
</evidence>
<evidence type="ECO:0000256" key="7">
    <source>
        <dbReference type="SAM" id="Phobius"/>
    </source>
</evidence>
<evidence type="ECO:0000256" key="3">
    <source>
        <dbReference type="ARBA" id="ARBA00022475"/>
    </source>
</evidence>
<dbReference type="InterPro" id="IPR000390">
    <property type="entry name" value="Small_drug/metabolite_transptr"/>
</dbReference>
<feature type="transmembrane region" description="Helical" evidence="7">
    <location>
        <begin position="105"/>
        <end position="124"/>
    </location>
</feature>
<sequence length="136" mass="14466">MMNSIIQTSSSLKKYMTQSTFSCSVILLFAIFVEILSTYTTKVASDTSSPYMLLFSLGMYLVSTILFALSLAKISVGKAYAIWSALGTAAVSALGIVFFGEELSFGKIICLAMVIGGVVGLNMLDDAGEKSAESRV</sequence>
<keyword evidence="2" id="KW-0813">Transport</keyword>
<dbReference type="InterPro" id="IPR045324">
    <property type="entry name" value="Small_multidrug_res"/>
</dbReference>
<dbReference type="AlphaFoldDB" id="A0A7S4QWE1"/>
<evidence type="ECO:0000256" key="5">
    <source>
        <dbReference type="ARBA" id="ARBA00022989"/>
    </source>
</evidence>
<proteinExistence type="predicted"/>
<gene>
    <name evidence="8" type="ORF">DBRI00130_LOCUS9043</name>
</gene>